<dbReference type="RefSeq" id="WP_147664977.1">
    <property type="nucleotide sequence ID" value="NZ_CP042905.2"/>
</dbReference>
<keyword evidence="2" id="KW-1185">Reference proteome</keyword>
<evidence type="ECO:0000313" key="2">
    <source>
        <dbReference type="Proteomes" id="UP000321408"/>
    </source>
</evidence>
<name>A0A5B9DG10_9ARCH</name>
<sequence length="466" mass="55387">METDSNHEKMLNNQDKMKLQKEFADYNFFFRLSHFILKYRLYRGFDGLPFLGLRMIAIVLGKINAKKVYKKLHTIWQILYPDAFLKKINTNKWADCFITFNIELFFIISFILPLHSYKNIETYAPLQGIEHLENALKRGKGALITTTHLGQSVNPISTLLHHKIYINDKEEKIFVVILTSRSKEFVFREISKKWDNIDVVISGKFDTLQDIIKNHLEQNHCVLFMQDFYHKSQLRVPFIYRSKRYNFLVPCPQMVSSFHFNHGSPVLPMLSFPTDDIRKTKLIILEEMDLMKLDPNEEESLIKDELLKFQSGKLTKKAKYGLLSLKINEFLNPLILKFPFYWEELYSFKKKSSFRINFKEVNSYYKFLELTIEQLKKFIENSYEPGRDDQKIITVLEDIKKEMKTLIREKEEDFHIHNKFIEIGNLNTFQAIKKVVSIALAYQTIFIKENYSNIENLLKKLILYSK</sequence>
<proteinExistence type="predicted"/>
<dbReference type="AlphaFoldDB" id="A0A5B9DG10"/>
<reference evidence="1 2" key="2">
    <citation type="journal article" date="2024" name="Int. J. Syst. Evol. Microbiol.">
        <title>Promethearchaeum syntrophicum gen. nov., sp. nov., an anaerobic, obligately syntrophic archaeon, the first isolate of the lineage 'Asgard' archaea, and proposal of the new archaeal phylum Promethearchaeota phyl. nov. and kingdom Promethearchaeati regn. nov.</title>
        <authorList>
            <person name="Imachi H."/>
            <person name="Nobu M.K."/>
            <person name="Kato S."/>
            <person name="Takaki Y."/>
            <person name="Miyazaki M."/>
            <person name="Miyata M."/>
            <person name="Ogawara M."/>
            <person name="Saito Y."/>
            <person name="Sakai S."/>
            <person name="Tahara Y.O."/>
            <person name="Takano Y."/>
            <person name="Tasumi E."/>
            <person name="Uematsu K."/>
            <person name="Yoshimura T."/>
            <person name="Itoh T."/>
            <person name="Ohkuma M."/>
            <person name="Takai K."/>
        </authorList>
    </citation>
    <scope>NUCLEOTIDE SEQUENCE [LARGE SCALE GENOMIC DNA]</scope>
    <source>
        <strain evidence="1 2">MK-D1</strain>
    </source>
</reference>
<dbReference type="EMBL" id="CP042905">
    <property type="protein sequence ID" value="QEE18054.1"/>
    <property type="molecule type" value="Genomic_DNA"/>
</dbReference>
<dbReference type="KEGG" id="psyt:DSAG12_03892"/>
<dbReference type="GeneID" id="41331856"/>
<organism evidence="1 2">
    <name type="scientific">Promethearchaeum syntrophicum</name>
    <dbReference type="NCBI Taxonomy" id="2594042"/>
    <lineage>
        <taxon>Archaea</taxon>
        <taxon>Promethearchaeati</taxon>
        <taxon>Promethearchaeota</taxon>
        <taxon>Promethearchaeia</taxon>
        <taxon>Promethearchaeales</taxon>
        <taxon>Promethearchaeaceae</taxon>
        <taxon>Promethearchaeum</taxon>
    </lineage>
</organism>
<evidence type="ECO:0000313" key="1">
    <source>
        <dbReference type="EMBL" id="QEE18054.1"/>
    </source>
</evidence>
<dbReference type="Proteomes" id="UP000321408">
    <property type="component" value="Chromosome"/>
</dbReference>
<reference evidence="1 2" key="1">
    <citation type="journal article" date="2020" name="Nature">
        <title>Isolation of an archaeon at the prokaryote-eukaryote interface.</title>
        <authorList>
            <person name="Imachi H."/>
            <person name="Nobu M.K."/>
            <person name="Nakahara N."/>
            <person name="Morono Y."/>
            <person name="Ogawara M."/>
            <person name="Takaki Y."/>
            <person name="Takano Y."/>
            <person name="Uematsu K."/>
            <person name="Ikuta T."/>
            <person name="Ito M."/>
            <person name="Matsui Y."/>
            <person name="Miyazaki M."/>
            <person name="Murata K."/>
            <person name="Saito Y."/>
            <person name="Sakai S."/>
            <person name="Song C."/>
            <person name="Tasumi E."/>
            <person name="Yamanaka Y."/>
            <person name="Yamaguchi T."/>
            <person name="Kamagata Y."/>
            <person name="Tamaki H."/>
            <person name="Takai K."/>
        </authorList>
    </citation>
    <scope>NUCLEOTIDE SEQUENCE [LARGE SCALE GENOMIC DNA]</scope>
    <source>
        <strain evidence="1 2">MK-D1</strain>
    </source>
</reference>
<accession>A0A5B9DG10</accession>
<gene>
    <name evidence="1" type="ORF">DSAG12_03892</name>
</gene>
<protein>
    <submittedName>
        <fullName evidence="1">Uncharacterized protein</fullName>
    </submittedName>
</protein>